<name>A0A2D2PZS1_PARLV</name>
<protein>
    <submittedName>
        <fullName evidence="4">Glycosyl transferase</fullName>
    </submittedName>
</protein>
<keyword evidence="1" id="KW-0328">Glycosyltransferase</keyword>
<dbReference type="RefSeq" id="WP_099798021.1">
    <property type="nucleotide sequence ID" value="NZ_CP018092.1"/>
</dbReference>
<dbReference type="Proteomes" id="UP000231057">
    <property type="component" value="Chromosome"/>
</dbReference>
<keyword evidence="2 4" id="KW-0808">Transferase</keyword>
<dbReference type="GO" id="GO:0016757">
    <property type="term" value="F:glycosyltransferase activity"/>
    <property type="evidence" value="ECO:0007669"/>
    <property type="project" value="UniProtKB-KW"/>
</dbReference>
<evidence type="ECO:0000313" key="5">
    <source>
        <dbReference type="Proteomes" id="UP000231057"/>
    </source>
</evidence>
<dbReference type="Gene3D" id="3.40.50.2000">
    <property type="entry name" value="Glycogen Phosphorylase B"/>
    <property type="match status" value="2"/>
</dbReference>
<evidence type="ECO:0000256" key="1">
    <source>
        <dbReference type="ARBA" id="ARBA00022676"/>
    </source>
</evidence>
<dbReference type="PANTHER" id="PTHR12526:SF510">
    <property type="entry name" value="D-INOSITOL 3-PHOSPHATE GLYCOSYLTRANSFERASE"/>
    <property type="match status" value="1"/>
</dbReference>
<dbReference type="InterPro" id="IPR028098">
    <property type="entry name" value="Glyco_trans_4-like_N"/>
</dbReference>
<dbReference type="SUPFAM" id="SSF53756">
    <property type="entry name" value="UDP-Glycosyltransferase/glycogen phosphorylase"/>
    <property type="match status" value="1"/>
</dbReference>
<dbReference type="PANTHER" id="PTHR12526">
    <property type="entry name" value="GLYCOSYLTRANSFERASE"/>
    <property type="match status" value="1"/>
</dbReference>
<organism evidence="4 5">
    <name type="scientific">Parathermosynechococcus lividus PCC 6715</name>
    <dbReference type="NCBI Taxonomy" id="1917166"/>
    <lineage>
        <taxon>Bacteria</taxon>
        <taxon>Bacillati</taxon>
        <taxon>Cyanobacteriota</taxon>
        <taxon>Cyanophyceae</taxon>
        <taxon>Acaryochloridales</taxon>
        <taxon>Thermosynechococcaceae</taxon>
        <taxon>Parathermosynechococcus</taxon>
    </lineage>
</organism>
<dbReference type="EMBL" id="CP018092">
    <property type="protein sequence ID" value="ATS17713.1"/>
    <property type="molecule type" value="Genomic_DNA"/>
</dbReference>
<dbReference type="OrthoDB" id="503519at2"/>
<sequence length="377" mass="40634">MTEKVSIFLPSLNGGGAERVMVTLANGFAARGYAVDLVLATAQGPYLKDVRPEVQIVNLRAGRVIKALLPLARHLRRTRPAALLSAMNHANVVAALAHRWSGVPSRLVLSEHNTISVVAQRERSVAGRIVYALVPWMYRWADSLTAVSQAAARDLEQFAHLPAGAVRAIYNPFDLQRIHRMAHNEPRHPWLAPGQPPVVLAIGRLTEQKNFSTLIRAFAQSRLRGNARLLILGEGPLRPALLAEAAACGLKEEDFQMPGFIDNPYAFLARAGVFVLSSRWEGLPGVLIEAMACGTPVVSTDCPSGPNEILEGGRWGRLVPVGDSAALANAIDAVLAAPRDSLPNVRLRAADFDQERAIDTYLAALGLPPVPGNPSRA</sequence>
<keyword evidence="5" id="KW-1185">Reference proteome</keyword>
<dbReference type="Pfam" id="PF13692">
    <property type="entry name" value="Glyco_trans_1_4"/>
    <property type="match status" value="1"/>
</dbReference>
<dbReference type="KEGG" id="slw:BRW62_01960"/>
<evidence type="ECO:0000259" key="3">
    <source>
        <dbReference type="Pfam" id="PF13439"/>
    </source>
</evidence>
<dbReference type="AlphaFoldDB" id="A0A2D2PZS1"/>
<reference evidence="5" key="2">
    <citation type="journal article" date="2022" name="Front. Microbiol.">
        <title>Comparative Genomic Analysis Revealed Distinct Molecular Components and Organization of CO2-Concentrating Mechanism in Thermophilic Cyanobacteria.</title>
        <authorList>
            <person name="Tang J."/>
            <person name="Zhou H."/>
            <person name="Yao D."/>
            <person name="Riaz S."/>
            <person name="You D."/>
            <person name="Klepacz-Smolka A."/>
            <person name="Daroch M."/>
        </authorList>
    </citation>
    <scope>NUCLEOTIDE SEQUENCE [LARGE SCALE GENOMIC DNA]</scope>
    <source>
        <strain evidence="5">PCC 6715</strain>
    </source>
</reference>
<dbReference type="Pfam" id="PF13439">
    <property type="entry name" value="Glyco_transf_4"/>
    <property type="match status" value="1"/>
</dbReference>
<proteinExistence type="predicted"/>
<reference evidence="4 5" key="1">
    <citation type="submission" date="2016-11" db="EMBL/GenBank/DDBJ databases">
        <title>Complete genome sequence of thermophilic cyanobacteria strain Synechococcus sp. PCC6715.</title>
        <authorList>
            <person name="Tang J."/>
            <person name="Daroch M."/>
            <person name="Liang Y."/>
            <person name="Jiang D."/>
            <person name="Shah M."/>
        </authorList>
    </citation>
    <scope>NUCLEOTIDE SEQUENCE [LARGE SCALE GENOMIC DNA]</scope>
    <source>
        <strain evidence="4 5">PCC 6715</strain>
    </source>
</reference>
<evidence type="ECO:0000313" key="4">
    <source>
        <dbReference type="EMBL" id="ATS17713.1"/>
    </source>
</evidence>
<accession>A0A2D2PZS1</accession>
<feature type="domain" description="Glycosyltransferase subfamily 4-like N-terminal" evidence="3">
    <location>
        <begin position="15"/>
        <end position="177"/>
    </location>
</feature>
<gene>
    <name evidence="4" type="ORF">BRW62_01960</name>
</gene>
<evidence type="ECO:0000256" key="2">
    <source>
        <dbReference type="ARBA" id="ARBA00022679"/>
    </source>
</evidence>
<dbReference type="CDD" id="cd03811">
    <property type="entry name" value="GT4_GT28_WabH-like"/>
    <property type="match status" value="1"/>
</dbReference>